<keyword evidence="2" id="KW-1185">Reference proteome</keyword>
<gene>
    <name evidence="1" type="ORF">ECRASSUSDP1_LOCUS20255</name>
</gene>
<accession>A0AAD1XTM4</accession>
<sequence length="165" mass="19423">MGNKHSRHSDKHAEFEKKYGCSHYDDNTIIKHQRWKTVPMTHEESKMVLRRMKTICESTCVDGTTGLKKSKSMTTHDAIEFEYYCQKCKGSRFITIELWPSGEIARSGKYTKVIKTREEKRPKDLNMGKVETIFKDFKDIRYDILNGRRSAQKFCEEVWGKLMEA</sequence>
<proteinExistence type="predicted"/>
<evidence type="ECO:0000313" key="2">
    <source>
        <dbReference type="Proteomes" id="UP001295684"/>
    </source>
</evidence>
<evidence type="ECO:0000313" key="1">
    <source>
        <dbReference type="EMBL" id="CAI2378855.1"/>
    </source>
</evidence>
<protein>
    <submittedName>
        <fullName evidence="1">Uncharacterized protein</fullName>
    </submittedName>
</protein>
<dbReference type="Proteomes" id="UP001295684">
    <property type="component" value="Unassembled WGS sequence"/>
</dbReference>
<name>A0AAD1XTM4_EUPCR</name>
<organism evidence="1 2">
    <name type="scientific">Euplotes crassus</name>
    <dbReference type="NCBI Taxonomy" id="5936"/>
    <lineage>
        <taxon>Eukaryota</taxon>
        <taxon>Sar</taxon>
        <taxon>Alveolata</taxon>
        <taxon>Ciliophora</taxon>
        <taxon>Intramacronucleata</taxon>
        <taxon>Spirotrichea</taxon>
        <taxon>Hypotrichia</taxon>
        <taxon>Euplotida</taxon>
        <taxon>Euplotidae</taxon>
        <taxon>Moneuplotes</taxon>
    </lineage>
</organism>
<reference evidence="1" key="1">
    <citation type="submission" date="2023-07" db="EMBL/GenBank/DDBJ databases">
        <authorList>
            <consortium name="AG Swart"/>
            <person name="Singh M."/>
            <person name="Singh A."/>
            <person name="Seah K."/>
            <person name="Emmerich C."/>
        </authorList>
    </citation>
    <scope>NUCLEOTIDE SEQUENCE</scope>
    <source>
        <strain evidence="1">DP1</strain>
    </source>
</reference>
<dbReference type="EMBL" id="CAMPGE010020632">
    <property type="protein sequence ID" value="CAI2378855.1"/>
    <property type="molecule type" value="Genomic_DNA"/>
</dbReference>
<dbReference type="AlphaFoldDB" id="A0AAD1XTM4"/>
<comment type="caution">
    <text evidence="1">The sequence shown here is derived from an EMBL/GenBank/DDBJ whole genome shotgun (WGS) entry which is preliminary data.</text>
</comment>